<proteinExistence type="predicted"/>
<dbReference type="Pfam" id="PF00072">
    <property type="entry name" value="Response_reg"/>
    <property type="match status" value="1"/>
</dbReference>
<dbReference type="EMBL" id="FOXS01000010">
    <property type="protein sequence ID" value="SFQ82778.1"/>
    <property type="molecule type" value="Genomic_DNA"/>
</dbReference>
<feature type="domain" description="Response regulatory" evidence="2">
    <location>
        <begin position="6"/>
        <end position="133"/>
    </location>
</feature>
<feature type="modified residue" description="4-aspartylphosphate" evidence="1">
    <location>
        <position position="64"/>
    </location>
</feature>
<dbReference type="SUPFAM" id="SSF52172">
    <property type="entry name" value="CheY-like"/>
    <property type="match status" value="1"/>
</dbReference>
<dbReference type="STRING" id="1227077.SAMN04515668_4884"/>
<gene>
    <name evidence="3" type="ORF">SAMN04515668_4884</name>
</gene>
<reference evidence="4" key="1">
    <citation type="submission" date="2016-10" db="EMBL/GenBank/DDBJ databases">
        <authorList>
            <person name="Varghese N."/>
            <person name="Submissions S."/>
        </authorList>
    </citation>
    <scope>NUCLEOTIDE SEQUENCE [LARGE SCALE GENOMIC DNA]</scope>
    <source>
        <strain evidence="4">OR362-8,ATCC BAA-1266,JCM 13504</strain>
    </source>
</reference>
<name>A0A1I6BPB7_HYMAR</name>
<keyword evidence="4" id="KW-1185">Reference proteome</keyword>
<protein>
    <submittedName>
        <fullName evidence="3">Response regulator receiver domain-containing protein</fullName>
    </submittedName>
</protein>
<dbReference type="InterPro" id="IPR052893">
    <property type="entry name" value="TCS_response_regulator"/>
</dbReference>
<dbReference type="PANTHER" id="PTHR44520:SF2">
    <property type="entry name" value="RESPONSE REGULATOR RCP1"/>
    <property type="match status" value="1"/>
</dbReference>
<organism evidence="3 4">
    <name type="scientific">Hymenobacter arizonensis</name>
    <name type="common">Siccationidurans arizonensis</name>
    <dbReference type="NCBI Taxonomy" id="1227077"/>
    <lineage>
        <taxon>Bacteria</taxon>
        <taxon>Pseudomonadati</taxon>
        <taxon>Bacteroidota</taxon>
        <taxon>Cytophagia</taxon>
        <taxon>Cytophagales</taxon>
        <taxon>Hymenobacteraceae</taxon>
        <taxon>Hymenobacter</taxon>
    </lineage>
</organism>
<accession>A0A1I6BPB7</accession>
<dbReference type="InterPro" id="IPR011006">
    <property type="entry name" value="CheY-like_superfamily"/>
</dbReference>
<dbReference type="GO" id="GO:0000160">
    <property type="term" value="P:phosphorelay signal transduction system"/>
    <property type="evidence" value="ECO:0007669"/>
    <property type="project" value="InterPro"/>
</dbReference>
<dbReference type="InterPro" id="IPR001789">
    <property type="entry name" value="Sig_transdc_resp-reg_receiver"/>
</dbReference>
<evidence type="ECO:0000259" key="2">
    <source>
        <dbReference type="PROSITE" id="PS50110"/>
    </source>
</evidence>
<dbReference type="RefSeq" id="WP_092678911.1">
    <property type="nucleotide sequence ID" value="NZ_FOXS01000010.1"/>
</dbReference>
<evidence type="ECO:0000313" key="3">
    <source>
        <dbReference type="EMBL" id="SFQ82778.1"/>
    </source>
</evidence>
<evidence type="ECO:0000256" key="1">
    <source>
        <dbReference type="PROSITE-ProRule" id="PRU00169"/>
    </source>
</evidence>
<dbReference type="PROSITE" id="PS50110">
    <property type="entry name" value="RESPONSE_REGULATORY"/>
    <property type="match status" value="1"/>
</dbReference>
<dbReference type="PANTHER" id="PTHR44520">
    <property type="entry name" value="RESPONSE REGULATOR RCP1-RELATED"/>
    <property type="match status" value="1"/>
</dbReference>
<dbReference type="OrthoDB" id="1524091at2"/>
<keyword evidence="1" id="KW-0597">Phosphoprotein</keyword>
<dbReference type="Proteomes" id="UP000199029">
    <property type="component" value="Unassembled WGS sequence"/>
</dbReference>
<dbReference type="AlphaFoldDB" id="A0A1I6BPB7"/>
<sequence>MLPLRCVLLVDDDPTLLFLHRRLLAQLDVAAHVLEAANGHEALAFIHAQCTDDFRTCPDLILLDLHMPVMDGFAFLAAYRALPEAQQCAKVVTMLTTSLNTDDLERAAQLSVSAYLSKPLTAEKLHTLVRDHFVAPAPFN</sequence>
<evidence type="ECO:0000313" key="4">
    <source>
        <dbReference type="Proteomes" id="UP000199029"/>
    </source>
</evidence>
<dbReference type="Gene3D" id="3.40.50.2300">
    <property type="match status" value="1"/>
</dbReference>
<dbReference type="SMART" id="SM00448">
    <property type="entry name" value="REC"/>
    <property type="match status" value="1"/>
</dbReference>